<dbReference type="EMBL" id="DYUD01000027">
    <property type="protein sequence ID" value="HJG89851.1"/>
    <property type="molecule type" value="Genomic_DNA"/>
</dbReference>
<dbReference type="InterPro" id="IPR025079">
    <property type="entry name" value="DUF3943"/>
</dbReference>
<organism evidence="2 3">
    <name type="scientific">Barnesiella viscericola</name>
    <dbReference type="NCBI Taxonomy" id="397865"/>
    <lineage>
        <taxon>Bacteria</taxon>
        <taxon>Pseudomonadati</taxon>
        <taxon>Bacteroidota</taxon>
        <taxon>Bacteroidia</taxon>
        <taxon>Bacteroidales</taxon>
        <taxon>Barnesiellaceae</taxon>
        <taxon>Barnesiella</taxon>
    </lineage>
</organism>
<dbReference type="AlphaFoldDB" id="A0A921MTL9"/>
<sequence>MGIALPFGVWGAPVESLDSLDMARRDSSMVDYVAVDSVRPLYPQTGDSLCLDIAEPPRKRPWLSGVEVVGTNLLFHVITRYIIHEDYAQITWSSIKNNFKTGFLWDNDKFNTNLFFHPYQGGLYFNCARSNGLNFWESAPYALFGSSIWELFLELQPPSTNDIISTTLGGMALGEVSYRLSSLALNGQARGWNRFAHEAVGFVLNPVRGVNRLITGEAWRIGPRYVDRAATVPFYFQFDAGYRVLSCTDAQPDRSRHIGFVGFNMVYNDPFEIGGNEPFEHFTARMLLNLFSRQPAIGEANICASIWGRAHEFKSGNDLFAGIFQNYNYYDSESFATESSYTPFRIAETVSYGPGVLYRARLRNNDMLVLNGFVSGIVLGGSLSDYFQFHDRDYNLGSGYSVRANGYFSLRQRLGFYLATENYHIFTWKGYEQKDYENIDQNYLNAQGDVSNARLHKLNFRISYSISPQLSVAAETAWYRRKTDYKYYPDVRSDTFEFRLMLSCHL</sequence>
<proteinExistence type="predicted"/>
<dbReference type="RefSeq" id="WP_273306910.1">
    <property type="nucleotide sequence ID" value="NZ_DYUD01000027.1"/>
</dbReference>
<reference evidence="2" key="2">
    <citation type="submission" date="2021-09" db="EMBL/GenBank/DDBJ databases">
        <authorList>
            <person name="Gilroy R."/>
        </authorList>
    </citation>
    <scope>NUCLEOTIDE SEQUENCE</scope>
    <source>
        <strain evidence="2">CHK121-7720</strain>
    </source>
</reference>
<dbReference type="Proteomes" id="UP000757103">
    <property type="component" value="Unassembled WGS sequence"/>
</dbReference>
<evidence type="ECO:0000313" key="3">
    <source>
        <dbReference type="Proteomes" id="UP000757103"/>
    </source>
</evidence>
<dbReference type="Pfam" id="PF13084">
    <property type="entry name" value="DUF3943"/>
    <property type="match status" value="1"/>
</dbReference>
<reference evidence="2" key="1">
    <citation type="journal article" date="2021" name="PeerJ">
        <title>Extensive microbial diversity within the chicken gut microbiome revealed by metagenomics and culture.</title>
        <authorList>
            <person name="Gilroy R."/>
            <person name="Ravi A."/>
            <person name="Getino M."/>
            <person name="Pursley I."/>
            <person name="Horton D.L."/>
            <person name="Alikhan N.F."/>
            <person name="Baker D."/>
            <person name="Gharbi K."/>
            <person name="Hall N."/>
            <person name="Watson M."/>
            <person name="Adriaenssens E.M."/>
            <person name="Foster-Nyarko E."/>
            <person name="Jarju S."/>
            <person name="Secka A."/>
            <person name="Antonio M."/>
            <person name="Oren A."/>
            <person name="Chaudhuri R.R."/>
            <person name="La Ragione R."/>
            <person name="Hildebrand F."/>
            <person name="Pallen M.J."/>
        </authorList>
    </citation>
    <scope>NUCLEOTIDE SEQUENCE</scope>
    <source>
        <strain evidence="2">CHK121-7720</strain>
    </source>
</reference>
<accession>A0A921MTL9</accession>
<evidence type="ECO:0000259" key="1">
    <source>
        <dbReference type="Pfam" id="PF13084"/>
    </source>
</evidence>
<feature type="domain" description="DUF3943" evidence="1">
    <location>
        <begin position="103"/>
        <end position="207"/>
    </location>
</feature>
<evidence type="ECO:0000313" key="2">
    <source>
        <dbReference type="EMBL" id="HJG89851.1"/>
    </source>
</evidence>
<name>A0A921MTL9_9BACT</name>
<protein>
    <submittedName>
        <fullName evidence="2">DUF3943 domain-containing protein</fullName>
    </submittedName>
</protein>
<comment type="caution">
    <text evidence="2">The sequence shown here is derived from an EMBL/GenBank/DDBJ whole genome shotgun (WGS) entry which is preliminary data.</text>
</comment>
<gene>
    <name evidence="2" type="ORF">K8U91_10340</name>
</gene>